<dbReference type="EMBL" id="BAABRO010000025">
    <property type="protein sequence ID" value="GAA5510567.1"/>
    <property type="molecule type" value="Genomic_DNA"/>
</dbReference>
<gene>
    <name evidence="1" type="ORF">Rcae01_06076</name>
</gene>
<evidence type="ECO:0000313" key="1">
    <source>
        <dbReference type="EMBL" id="GAA5510567.1"/>
    </source>
</evidence>
<accession>A0ABP9VZK6</accession>
<dbReference type="Proteomes" id="UP001416858">
    <property type="component" value="Unassembled WGS sequence"/>
</dbReference>
<evidence type="ECO:0008006" key="3">
    <source>
        <dbReference type="Google" id="ProtNLM"/>
    </source>
</evidence>
<sequence length="266" mass="30153">MGLSPPVHLSCLLRTVATRGRGISLACGVLLIFASSTFGDDAADRPSDSQTIDLADLPPPPAEIASLIEVGKVQFVYGPRPESMQSRLLPGDSSAALRKGRRLAATTEYRMGYHYRSRNRWKFGGQDRNAESREVRITMRFSDVRLEIEHTVWFRKRPASETFWTDRLVLHELDHVRISTDPRLEKRFRDLLRSNTSITRTMKRGETVDESSIHPAVDSHVTDLFSRISDLVDIRYQELDRLTDHGLKAFPEGSSLESIKEFSSKP</sequence>
<comment type="caution">
    <text evidence="1">The sequence shown here is derived from an EMBL/GenBank/DDBJ whole genome shotgun (WGS) entry which is preliminary data.</text>
</comment>
<evidence type="ECO:0000313" key="2">
    <source>
        <dbReference type="Proteomes" id="UP001416858"/>
    </source>
</evidence>
<proteinExistence type="predicted"/>
<organism evidence="1 2">
    <name type="scientific">Novipirellula caenicola</name>
    <dbReference type="NCBI Taxonomy" id="1536901"/>
    <lineage>
        <taxon>Bacteria</taxon>
        <taxon>Pseudomonadati</taxon>
        <taxon>Planctomycetota</taxon>
        <taxon>Planctomycetia</taxon>
        <taxon>Pirellulales</taxon>
        <taxon>Pirellulaceae</taxon>
        <taxon>Novipirellula</taxon>
    </lineage>
</organism>
<reference evidence="1 2" key="1">
    <citation type="submission" date="2024-02" db="EMBL/GenBank/DDBJ databases">
        <title>Rhodopirellula caenicola NBRC 110016.</title>
        <authorList>
            <person name="Ichikawa N."/>
            <person name="Katano-Makiyama Y."/>
            <person name="Hidaka K."/>
        </authorList>
    </citation>
    <scope>NUCLEOTIDE SEQUENCE [LARGE SCALE GENOMIC DNA]</scope>
    <source>
        <strain evidence="1 2">NBRC 110016</strain>
    </source>
</reference>
<protein>
    <recommendedName>
        <fullName evidence="3">Secreted Zn-dependent protease</fullName>
    </recommendedName>
</protein>
<dbReference type="RefSeq" id="WP_345688586.1">
    <property type="nucleotide sequence ID" value="NZ_BAABRO010000025.1"/>
</dbReference>
<keyword evidence="2" id="KW-1185">Reference proteome</keyword>
<name>A0ABP9VZK6_9BACT</name>